<dbReference type="OMA" id="DNKVKGW"/>
<dbReference type="SUPFAM" id="SSF50978">
    <property type="entry name" value="WD40 repeat-like"/>
    <property type="match status" value="1"/>
</dbReference>
<dbReference type="Proteomes" id="UP000594454">
    <property type="component" value="Chromosome 3"/>
</dbReference>
<dbReference type="InterPro" id="IPR045182">
    <property type="entry name" value="JINGUBANG-like"/>
</dbReference>
<protein>
    <submittedName>
        <fullName evidence="1">Uncharacterized protein</fullName>
    </submittedName>
</protein>
<dbReference type="PANTHER" id="PTHR22844:SF387">
    <property type="entry name" value="F3I6.5 PROTEIN"/>
    <property type="match status" value="1"/>
</dbReference>
<keyword evidence="2" id="KW-1185">Reference proteome</keyword>
<dbReference type="AlphaFoldDB" id="A0A7R8UNC2"/>
<evidence type="ECO:0000313" key="2">
    <source>
        <dbReference type="Proteomes" id="UP000594454"/>
    </source>
</evidence>
<dbReference type="Gene3D" id="2.130.10.10">
    <property type="entry name" value="YVTN repeat-like/Quinoprotein amine dehydrogenase"/>
    <property type="match status" value="1"/>
</dbReference>
<organism evidence="1 2">
    <name type="scientific">Hermetia illucens</name>
    <name type="common">Black soldier fly</name>
    <dbReference type="NCBI Taxonomy" id="343691"/>
    <lineage>
        <taxon>Eukaryota</taxon>
        <taxon>Metazoa</taxon>
        <taxon>Ecdysozoa</taxon>
        <taxon>Arthropoda</taxon>
        <taxon>Hexapoda</taxon>
        <taxon>Insecta</taxon>
        <taxon>Pterygota</taxon>
        <taxon>Neoptera</taxon>
        <taxon>Endopterygota</taxon>
        <taxon>Diptera</taxon>
        <taxon>Brachycera</taxon>
        <taxon>Stratiomyomorpha</taxon>
        <taxon>Stratiomyidae</taxon>
        <taxon>Hermetiinae</taxon>
        <taxon>Hermetia</taxon>
    </lineage>
</organism>
<accession>A0A7R8UNC2</accession>
<reference evidence="1 2" key="1">
    <citation type="submission" date="2020-11" db="EMBL/GenBank/DDBJ databases">
        <authorList>
            <person name="Wallbank WR R."/>
            <person name="Pardo Diaz C."/>
            <person name="Kozak K."/>
            <person name="Martin S."/>
            <person name="Jiggins C."/>
            <person name="Moest M."/>
            <person name="Warren A I."/>
            <person name="Generalovic N T."/>
            <person name="Byers J.R.P. K."/>
            <person name="Montejo-Kovacevich G."/>
            <person name="Yen C E."/>
        </authorList>
    </citation>
    <scope>NUCLEOTIDE SEQUENCE [LARGE SCALE GENOMIC DNA]</scope>
</reference>
<dbReference type="InterPro" id="IPR036322">
    <property type="entry name" value="WD40_repeat_dom_sf"/>
</dbReference>
<dbReference type="InParanoid" id="A0A7R8UNC2"/>
<proteinExistence type="predicted"/>
<dbReference type="PANTHER" id="PTHR22844">
    <property type="entry name" value="F-BOX AND WD40 DOMAIN PROTEIN"/>
    <property type="match status" value="1"/>
</dbReference>
<dbReference type="SMART" id="SM00320">
    <property type="entry name" value="WD40"/>
    <property type="match status" value="5"/>
</dbReference>
<sequence length="298" mass="32737">MPGKVEKCSSGDNKHEGEAISVVYQNGRVYSGGAEGKLKIWDKDLNLIKELQIHEAYIYSLAITSKGKLYSSSCDGTIRVMPNPLESDDCKELVRCQDEIECLVCDDEDNLYSGDDKGVVTQWNNDRIGLKFNLLEHVKSLAVQKNLIYTVRDLDTVITHIMPGTSGKYSTKAALPGKSPLALLGPKVDGVSKYLVFATRSGKGVTFKKNLPDSNYATIWEKEDCHEMIMNTIQGTEDTLFTAGYDGKVKKWTNLESKTPQLAGEAEIGSCVNSLAIASNNCVYTASGDGIIRRVEFS</sequence>
<name>A0A7R8UNC2_HERIL</name>
<gene>
    <name evidence="1" type="ORF">HERILL_LOCUS6802</name>
</gene>
<dbReference type="EMBL" id="LR899011">
    <property type="protein sequence ID" value="CAD7083875.1"/>
    <property type="molecule type" value="Genomic_DNA"/>
</dbReference>
<dbReference type="Pfam" id="PF00400">
    <property type="entry name" value="WD40"/>
    <property type="match status" value="1"/>
</dbReference>
<dbReference type="InterPro" id="IPR015943">
    <property type="entry name" value="WD40/YVTN_repeat-like_dom_sf"/>
</dbReference>
<evidence type="ECO:0000313" key="1">
    <source>
        <dbReference type="EMBL" id="CAD7083875.1"/>
    </source>
</evidence>
<dbReference type="OrthoDB" id="6262491at2759"/>
<dbReference type="InterPro" id="IPR001680">
    <property type="entry name" value="WD40_rpt"/>
</dbReference>